<dbReference type="EMBL" id="SNWH01000001">
    <property type="protein sequence ID" value="TDO16553.1"/>
    <property type="molecule type" value="Genomic_DNA"/>
</dbReference>
<comment type="caution">
    <text evidence="3">The sequence shown here is derived from an EMBL/GenBank/DDBJ whole genome shotgun (WGS) entry which is preliminary data.</text>
</comment>
<dbReference type="SUPFAM" id="SSF116726">
    <property type="entry name" value="TrkA C-terminal domain-like"/>
    <property type="match status" value="1"/>
</dbReference>
<dbReference type="Proteomes" id="UP000295150">
    <property type="component" value="Unassembled WGS sequence"/>
</dbReference>
<dbReference type="InterPro" id="IPR050721">
    <property type="entry name" value="Trk_Ktr_HKT_K-transport"/>
</dbReference>
<dbReference type="RefSeq" id="WP_166637496.1">
    <property type="nucleotide sequence ID" value="NZ_SNWH01000001.1"/>
</dbReference>
<dbReference type="GO" id="GO:0006813">
    <property type="term" value="P:potassium ion transport"/>
    <property type="evidence" value="ECO:0007669"/>
    <property type="project" value="InterPro"/>
</dbReference>
<dbReference type="GO" id="GO:0008324">
    <property type="term" value="F:monoatomic cation transmembrane transporter activity"/>
    <property type="evidence" value="ECO:0007669"/>
    <property type="project" value="InterPro"/>
</dbReference>
<evidence type="ECO:0000313" key="4">
    <source>
        <dbReference type="Proteomes" id="UP000295150"/>
    </source>
</evidence>
<dbReference type="InterPro" id="IPR036291">
    <property type="entry name" value="NAD(P)-bd_dom_sf"/>
</dbReference>
<proteinExistence type="predicted"/>
<dbReference type="AlphaFoldDB" id="A0A4R6I3J9"/>
<keyword evidence="4" id="KW-1185">Reference proteome</keyword>
<dbReference type="PANTHER" id="PTHR43833:SF7">
    <property type="entry name" value="KTR SYSTEM POTASSIUM UPTAKE PROTEIN C"/>
    <property type="match status" value="1"/>
</dbReference>
<evidence type="ECO:0000259" key="1">
    <source>
        <dbReference type="PROSITE" id="PS51201"/>
    </source>
</evidence>
<dbReference type="PANTHER" id="PTHR43833">
    <property type="entry name" value="POTASSIUM CHANNEL PROTEIN 2-RELATED-RELATED"/>
    <property type="match status" value="1"/>
</dbReference>
<dbReference type="PROSITE" id="PS51201">
    <property type="entry name" value="RCK_N"/>
    <property type="match status" value="1"/>
</dbReference>
<organism evidence="3 4">
    <name type="scientific">Halomonas ventosae</name>
    <dbReference type="NCBI Taxonomy" id="229007"/>
    <lineage>
        <taxon>Bacteria</taxon>
        <taxon>Pseudomonadati</taxon>
        <taxon>Pseudomonadota</taxon>
        <taxon>Gammaproteobacteria</taxon>
        <taxon>Oceanospirillales</taxon>
        <taxon>Halomonadaceae</taxon>
        <taxon>Halomonas</taxon>
    </lineage>
</organism>
<dbReference type="Gene3D" id="3.40.50.720">
    <property type="entry name" value="NAD(P)-binding Rossmann-like Domain"/>
    <property type="match status" value="1"/>
</dbReference>
<protein>
    <submittedName>
        <fullName evidence="3">Trk system potassium uptake protein TrkA</fullName>
    </submittedName>
</protein>
<reference evidence="3 4" key="1">
    <citation type="submission" date="2019-03" db="EMBL/GenBank/DDBJ databases">
        <title>Freshwater and sediment microbial communities from various areas in North America, analyzing microbe dynamics in response to fracking.</title>
        <authorList>
            <person name="Lamendella R."/>
        </authorList>
    </citation>
    <scope>NUCLEOTIDE SEQUENCE [LARGE SCALE GENOMIC DNA]</scope>
    <source>
        <strain evidence="3 4">1_TX</strain>
    </source>
</reference>
<feature type="domain" description="RCK N-terminal" evidence="1">
    <location>
        <begin position="2"/>
        <end position="118"/>
    </location>
</feature>
<dbReference type="InterPro" id="IPR036721">
    <property type="entry name" value="RCK_C_sf"/>
</dbReference>
<accession>A0A4R6I3J9</accession>
<dbReference type="PROSITE" id="PS51202">
    <property type="entry name" value="RCK_C"/>
    <property type="match status" value="1"/>
</dbReference>
<dbReference type="InterPro" id="IPR006037">
    <property type="entry name" value="RCK_C"/>
</dbReference>
<dbReference type="SUPFAM" id="SSF51735">
    <property type="entry name" value="NAD(P)-binding Rossmann-fold domains"/>
    <property type="match status" value="1"/>
</dbReference>
<feature type="domain" description="RCK C-terminal" evidence="2">
    <location>
        <begin position="135"/>
        <end position="218"/>
    </location>
</feature>
<sequence>MSRQFAILGLGYFGITVAQELHRQHDEVMGVDIDGSRVDTYADLFSHAIVGDITDEQVISQLGLDEYDAVVIDTGDNLEASMVCTLLVCEQKAKAVWVKAHSDMHYRILKRLGAHHVVYPEFDIGIRVGESLHYHALVDFINLGNRHFVVELQTTEELENSFPTIGLLSKDRPSLSVIAIKRGSQLFRMPSLDMPLKSKDSLVLLGELEELRALGDHL</sequence>
<dbReference type="InterPro" id="IPR003148">
    <property type="entry name" value="RCK_N"/>
</dbReference>
<evidence type="ECO:0000313" key="3">
    <source>
        <dbReference type="EMBL" id="TDO16553.1"/>
    </source>
</evidence>
<evidence type="ECO:0000259" key="2">
    <source>
        <dbReference type="PROSITE" id="PS51202"/>
    </source>
</evidence>
<dbReference type="Pfam" id="PF02254">
    <property type="entry name" value="TrkA_N"/>
    <property type="match status" value="1"/>
</dbReference>
<dbReference type="Gene3D" id="3.30.70.1450">
    <property type="entry name" value="Regulator of K+ conductance, C-terminal domain"/>
    <property type="match status" value="1"/>
</dbReference>
<name>A0A4R6I3J9_9GAMM</name>
<gene>
    <name evidence="3" type="ORF">DFO68_10180</name>
</gene>